<dbReference type="EMBL" id="BAABYW010000001">
    <property type="protein sequence ID" value="GAA6409862.1"/>
    <property type="molecule type" value="Genomic_DNA"/>
</dbReference>
<comment type="caution">
    <text evidence="1">The sequence shown here is derived from an EMBL/GenBank/DDBJ whole genome shotgun (WGS) entry which is preliminary data.</text>
</comment>
<dbReference type="RefSeq" id="WP_390407909.1">
    <property type="nucleotide sequence ID" value="NZ_BAABYW010000001.1"/>
</dbReference>
<accession>A0ABQ0BEH2</accession>
<name>A0ABQ0BEH2_9FIRM</name>
<sequence>MKSFEEYNWDRMYIKTQDWIERNGIPGRVKTGCRAVYAGLPLVDIEIPCRGNKSIIARVRNYRNVYEDRGYTANGRRYCVFRIEFTENEEIANG</sequence>
<evidence type="ECO:0000313" key="2">
    <source>
        <dbReference type="Proteomes" id="UP001600943"/>
    </source>
</evidence>
<gene>
    <name evidence="1" type="ORF">K040078D81_39790</name>
</gene>
<organism evidence="1 2">
    <name type="scientific">Blautia hominis</name>
    <dbReference type="NCBI Taxonomy" id="2025493"/>
    <lineage>
        <taxon>Bacteria</taxon>
        <taxon>Bacillati</taxon>
        <taxon>Bacillota</taxon>
        <taxon>Clostridia</taxon>
        <taxon>Lachnospirales</taxon>
        <taxon>Lachnospiraceae</taxon>
        <taxon>Blautia</taxon>
    </lineage>
</organism>
<dbReference type="Proteomes" id="UP001600943">
    <property type="component" value="Unassembled WGS sequence"/>
</dbReference>
<proteinExistence type="predicted"/>
<keyword evidence="2" id="KW-1185">Reference proteome</keyword>
<protein>
    <submittedName>
        <fullName evidence="1">Uncharacterized protein</fullName>
    </submittedName>
</protein>
<evidence type="ECO:0000313" key="1">
    <source>
        <dbReference type="EMBL" id="GAA6409862.1"/>
    </source>
</evidence>
<reference evidence="1 2" key="1">
    <citation type="submission" date="2024-04" db="EMBL/GenBank/DDBJ databases">
        <title>Defined microbial consortia suppress multidrug-resistant proinflammatory Enterobacteriaceae via ecological control.</title>
        <authorList>
            <person name="Furuichi M."/>
            <person name="Kawaguchi T."/>
            <person name="Pust M."/>
            <person name="Yasuma K."/>
            <person name="Plichta D."/>
            <person name="Hasegawa N."/>
            <person name="Ohya T."/>
            <person name="Bhattarai S."/>
            <person name="Sasajima S."/>
            <person name="Aoto Y."/>
            <person name="Tuganbaev T."/>
            <person name="Yaginuma M."/>
            <person name="Ueda M."/>
            <person name="Okahashi N."/>
            <person name="Amafuji K."/>
            <person name="Kiridooshi Y."/>
            <person name="Sugita K."/>
            <person name="Strazar M."/>
            <person name="Skelly A."/>
            <person name="Suda W."/>
            <person name="Hattori M."/>
            <person name="Nakamoto N."/>
            <person name="Caballero S."/>
            <person name="Norman J."/>
            <person name="Olle B."/>
            <person name="Tanoue T."/>
            <person name="Arita M."/>
            <person name="Bucci V."/>
            <person name="Atarashi K."/>
            <person name="Xavier R."/>
            <person name="Honda K."/>
        </authorList>
    </citation>
    <scope>NUCLEOTIDE SEQUENCE [LARGE SCALE GENOMIC DNA]</scope>
    <source>
        <strain evidence="2">k04-0078-D8-1</strain>
    </source>
</reference>